<feature type="domain" description="Organic solvent tolerance-like N-terminal" evidence="4">
    <location>
        <begin position="41"/>
        <end position="145"/>
    </location>
</feature>
<name>A0A2G6E7J1_9BACT</name>
<feature type="compositionally biased region" description="Polar residues" evidence="2">
    <location>
        <begin position="449"/>
        <end position="463"/>
    </location>
</feature>
<feature type="compositionally biased region" description="Basic and acidic residues" evidence="2">
    <location>
        <begin position="179"/>
        <end position="194"/>
    </location>
</feature>
<sequence>MNTWRYYLTDLMCCFSLVLGVSVFFFTDAAAQENGSGPLVITGDDLEIDSKNKVAVYRGNVKVVQGQTTMFSDELEISLDDSGTQLKQAVAAGNVRIVNEDLTATGGEGTFYNQEQKIVLIDKAKVWQGHNAISAPRIVAYLNQEVLEGYSSGANGRERTMMTIYSAKGASILPVGLSDDSKTPTDNRGDDAQLTKHNATSDAAADESVQKARDKKSPTTIEADDLRFDNKAQQARFRGEVTVVNDTTKLFADEMIVYITQLPEGGNDVEKIDVSGHVKIVSETQTVTGDKGFFWNIRQRATIEGRDGRKARIEDSAQDLVLEAPVVKIDLATNKVTATQAEGGGERIRTTFGTDESQLMIGPGTSGESEDTIERYIVTKNTLKTLKDADVPDDVLDDLSLLQDREFRGKKAFLEGLKKRVDAELLDRYKKLVLKHSRVERSSHEQDLPSVTIQPDTLDTSGK</sequence>
<dbReference type="GO" id="GO:0017089">
    <property type="term" value="F:glycolipid transfer activity"/>
    <property type="evidence" value="ECO:0007669"/>
    <property type="project" value="TreeGrafter"/>
</dbReference>
<feature type="chain" id="PRO_5013653888" description="Organic solvent tolerance-like N-terminal domain-containing protein" evidence="3">
    <location>
        <begin position="32"/>
        <end position="463"/>
    </location>
</feature>
<dbReference type="InterPro" id="IPR052037">
    <property type="entry name" value="LPS_export_LptA"/>
</dbReference>
<evidence type="ECO:0000256" key="2">
    <source>
        <dbReference type="SAM" id="MobiDB-lite"/>
    </source>
</evidence>
<proteinExistence type="predicted"/>
<dbReference type="GO" id="GO:0009279">
    <property type="term" value="C:cell outer membrane"/>
    <property type="evidence" value="ECO:0007669"/>
    <property type="project" value="TreeGrafter"/>
</dbReference>
<evidence type="ECO:0000256" key="1">
    <source>
        <dbReference type="ARBA" id="ARBA00022729"/>
    </source>
</evidence>
<evidence type="ECO:0000313" key="5">
    <source>
        <dbReference type="EMBL" id="PID58025.1"/>
    </source>
</evidence>
<evidence type="ECO:0000313" key="6">
    <source>
        <dbReference type="Proteomes" id="UP000229740"/>
    </source>
</evidence>
<dbReference type="Pfam" id="PF03968">
    <property type="entry name" value="LptD_N"/>
    <property type="match status" value="2"/>
</dbReference>
<dbReference type="Gene3D" id="2.60.450.10">
    <property type="entry name" value="Lipopolysaccharide (LPS) transport protein A like domain"/>
    <property type="match status" value="2"/>
</dbReference>
<organism evidence="5 6">
    <name type="scientific">candidate division KSB3 bacterium</name>
    <dbReference type="NCBI Taxonomy" id="2044937"/>
    <lineage>
        <taxon>Bacteria</taxon>
        <taxon>candidate division KSB3</taxon>
    </lineage>
</organism>
<feature type="compositionally biased region" description="Basic and acidic residues" evidence="2">
    <location>
        <begin position="208"/>
        <end position="217"/>
    </location>
</feature>
<dbReference type="EMBL" id="PDPS01000024">
    <property type="protein sequence ID" value="PID58025.1"/>
    <property type="molecule type" value="Genomic_DNA"/>
</dbReference>
<keyword evidence="1 3" id="KW-0732">Signal</keyword>
<gene>
    <name evidence="5" type="ORF">CSB45_04870</name>
</gene>
<dbReference type="PANTHER" id="PTHR36504">
    <property type="entry name" value="LIPOPOLYSACCHARIDE EXPORT SYSTEM PROTEIN LPTA"/>
    <property type="match status" value="1"/>
</dbReference>
<dbReference type="Proteomes" id="UP000229740">
    <property type="component" value="Unassembled WGS sequence"/>
</dbReference>
<feature type="region of interest" description="Disordered" evidence="2">
    <location>
        <begin position="439"/>
        <end position="463"/>
    </location>
</feature>
<feature type="signal peptide" evidence="3">
    <location>
        <begin position="1"/>
        <end position="31"/>
    </location>
</feature>
<dbReference type="PANTHER" id="PTHR36504:SF1">
    <property type="entry name" value="LIPOPOLYSACCHARIDE EXPORT SYSTEM PROTEIN LPTA"/>
    <property type="match status" value="1"/>
</dbReference>
<protein>
    <recommendedName>
        <fullName evidence="4">Organic solvent tolerance-like N-terminal domain-containing protein</fullName>
    </recommendedName>
</protein>
<dbReference type="GO" id="GO:0030288">
    <property type="term" value="C:outer membrane-bounded periplasmic space"/>
    <property type="evidence" value="ECO:0007669"/>
    <property type="project" value="TreeGrafter"/>
</dbReference>
<dbReference type="GO" id="GO:0015920">
    <property type="term" value="P:lipopolysaccharide transport"/>
    <property type="evidence" value="ECO:0007669"/>
    <property type="project" value="TreeGrafter"/>
</dbReference>
<comment type="caution">
    <text evidence="5">The sequence shown here is derived from an EMBL/GenBank/DDBJ whole genome shotgun (WGS) entry which is preliminary data.</text>
</comment>
<dbReference type="InterPro" id="IPR005653">
    <property type="entry name" value="OstA-like_N"/>
</dbReference>
<reference evidence="5 6" key="1">
    <citation type="submission" date="2017-10" db="EMBL/GenBank/DDBJ databases">
        <title>Novel microbial diversity and functional potential in the marine mammal oral microbiome.</title>
        <authorList>
            <person name="Dudek N.K."/>
            <person name="Sun C.L."/>
            <person name="Burstein D."/>
            <person name="Kantor R.S."/>
            <person name="Aliaga Goltsman D.S."/>
            <person name="Bik E.M."/>
            <person name="Thomas B.C."/>
            <person name="Banfield J.F."/>
            <person name="Relman D.A."/>
        </authorList>
    </citation>
    <scope>NUCLEOTIDE SEQUENCE [LARGE SCALE GENOMIC DNA]</scope>
    <source>
        <strain evidence="5">DOLZORAL124_49_17</strain>
    </source>
</reference>
<feature type="domain" description="Organic solvent tolerance-like N-terminal" evidence="4">
    <location>
        <begin position="220"/>
        <end position="305"/>
    </location>
</feature>
<feature type="region of interest" description="Disordered" evidence="2">
    <location>
        <begin position="175"/>
        <end position="219"/>
    </location>
</feature>
<evidence type="ECO:0000259" key="4">
    <source>
        <dbReference type="Pfam" id="PF03968"/>
    </source>
</evidence>
<evidence type="ECO:0000256" key="3">
    <source>
        <dbReference type="SAM" id="SignalP"/>
    </source>
</evidence>
<accession>A0A2G6E7J1</accession>
<dbReference type="AlphaFoldDB" id="A0A2G6E7J1"/>